<evidence type="ECO:0008006" key="4">
    <source>
        <dbReference type="Google" id="ProtNLM"/>
    </source>
</evidence>
<reference evidence="2 3" key="1">
    <citation type="submission" date="2013-06" db="EMBL/GenBank/DDBJ databases">
        <title>Draft genome sequence of Thauera terpenica.</title>
        <authorList>
            <person name="Liu B."/>
            <person name="Frostegard A.H."/>
            <person name="Shapleigh J.P."/>
        </authorList>
    </citation>
    <scope>NUCLEOTIDE SEQUENCE [LARGE SCALE GENOMIC DNA]</scope>
    <source>
        <strain evidence="2 3">58Eu</strain>
    </source>
</reference>
<keyword evidence="3" id="KW-1185">Reference proteome</keyword>
<name>S9ZNJ1_9RHOO</name>
<evidence type="ECO:0000256" key="1">
    <source>
        <dbReference type="SAM" id="MobiDB-lite"/>
    </source>
</evidence>
<feature type="compositionally biased region" description="Polar residues" evidence="1">
    <location>
        <begin position="138"/>
        <end position="152"/>
    </location>
</feature>
<evidence type="ECO:0000313" key="3">
    <source>
        <dbReference type="Proteomes" id="UP000015455"/>
    </source>
</evidence>
<dbReference type="Pfam" id="PF07120">
    <property type="entry name" value="DUF1376"/>
    <property type="match status" value="1"/>
</dbReference>
<gene>
    <name evidence="2" type="ORF">M622_03055</name>
</gene>
<organism evidence="2 3">
    <name type="scientific">Thauera terpenica 58Eu</name>
    <dbReference type="NCBI Taxonomy" id="1348657"/>
    <lineage>
        <taxon>Bacteria</taxon>
        <taxon>Pseudomonadati</taxon>
        <taxon>Pseudomonadota</taxon>
        <taxon>Betaproteobacteria</taxon>
        <taxon>Rhodocyclales</taxon>
        <taxon>Zoogloeaceae</taxon>
        <taxon>Thauera</taxon>
    </lineage>
</organism>
<dbReference type="eggNOG" id="COG3756">
    <property type="taxonomic scope" value="Bacteria"/>
</dbReference>
<evidence type="ECO:0000313" key="2">
    <source>
        <dbReference type="EMBL" id="EPZ16171.1"/>
    </source>
</evidence>
<dbReference type="RefSeq" id="WP_021249013.1">
    <property type="nucleotide sequence ID" value="NZ_ATJV01000048.1"/>
</dbReference>
<dbReference type="AlphaFoldDB" id="S9ZNJ1"/>
<feature type="compositionally biased region" description="Basic and acidic residues" evidence="1">
    <location>
        <begin position="182"/>
        <end position="193"/>
    </location>
</feature>
<accession>S9ZNJ1</accession>
<sequence length="193" mass="21921">MRRYAPRTPYRFTIELPAHIADTVHLSAEEHGCYMRLLFSYWRSGPPKDDDRVLARIVGSSVEEWAEVRPMVEPFFEVLHGQWLHWRTDDELQAAYESIEKSSRAGKAAAKARWDKEKGRTADNDKCEADAVAMRSQCGRNTNRSSNRNIASEHQAKEPTPTQTPRAKAKQPLGDFDEDVALAERDLGIGRPA</sequence>
<comment type="caution">
    <text evidence="2">The sequence shown here is derived from an EMBL/GenBank/DDBJ whole genome shotgun (WGS) entry which is preliminary data.</text>
</comment>
<dbReference type="OrthoDB" id="6313655at2"/>
<dbReference type="Proteomes" id="UP000015455">
    <property type="component" value="Unassembled WGS sequence"/>
</dbReference>
<dbReference type="PATRIC" id="fig|1348657.5.peg.1589"/>
<dbReference type="EMBL" id="ATJV01000048">
    <property type="protein sequence ID" value="EPZ16171.1"/>
    <property type="molecule type" value="Genomic_DNA"/>
</dbReference>
<dbReference type="STRING" id="1348657.M622_03055"/>
<protein>
    <recommendedName>
        <fullName evidence="4">DUF1376 domain-containing protein</fullName>
    </recommendedName>
</protein>
<dbReference type="InterPro" id="IPR010781">
    <property type="entry name" value="DUF1376"/>
</dbReference>
<feature type="region of interest" description="Disordered" evidence="1">
    <location>
        <begin position="134"/>
        <end position="193"/>
    </location>
</feature>
<proteinExistence type="predicted"/>